<feature type="transmembrane region" description="Helical" evidence="1">
    <location>
        <begin position="65"/>
        <end position="85"/>
    </location>
</feature>
<dbReference type="RefSeq" id="WP_105983409.1">
    <property type="nucleotide sequence ID" value="NZ_MQUC01000003.1"/>
</dbReference>
<name>A0A2S9WW46_9FLAO</name>
<dbReference type="EMBL" id="MQUC01000003">
    <property type="protein sequence ID" value="PRP67702.1"/>
    <property type="molecule type" value="Genomic_DNA"/>
</dbReference>
<proteinExistence type="predicted"/>
<keyword evidence="1" id="KW-0472">Membrane</keyword>
<gene>
    <name evidence="2" type="ORF">BST86_11665</name>
</gene>
<feature type="transmembrane region" description="Helical" evidence="1">
    <location>
        <begin position="39"/>
        <end position="58"/>
    </location>
</feature>
<comment type="caution">
    <text evidence="2">The sequence shown here is derived from an EMBL/GenBank/DDBJ whole genome shotgun (WGS) entry which is preliminary data.</text>
</comment>
<evidence type="ECO:0000313" key="2">
    <source>
        <dbReference type="EMBL" id="PRP67702.1"/>
    </source>
</evidence>
<feature type="transmembrane region" description="Helical" evidence="1">
    <location>
        <begin position="7"/>
        <end position="27"/>
    </location>
</feature>
<reference evidence="2 3" key="1">
    <citation type="submission" date="2016-11" db="EMBL/GenBank/DDBJ databases">
        <title>Trade-off between light-utilization and light-protection in marine flavobacteria.</title>
        <authorList>
            <person name="Kumagai Y."/>
        </authorList>
    </citation>
    <scope>NUCLEOTIDE SEQUENCE [LARGE SCALE GENOMIC DNA]</scope>
    <source>
        <strain evidence="2 3">JCM 17109</strain>
    </source>
</reference>
<keyword evidence="1" id="KW-0812">Transmembrane</keyword>
<keyword evidence="3" id="KW-1185">Reference proteome</keyword>
<organism evidence="2 3">
    <name type="scientific">Nonlabens agnitus</name>
    <dbReference type="NCBI Taxonomy" id="870484"/>
    <lineage>
        <taxon>Bacteria</taxon>
        <taxon>Pseudomonadati</taxon>
        <taxon>Bacteroidota</taxon>
        <taxon>Flavobacteriia</taxon>
        <taxon>Flavobacteriales</taxon>
        <taxon>Flavobacteriaceae</taxon>
        <taxon>Nonlabens</taxon>
    </lineage>
</organism>
<keyword evidence="1" id="KW-1133">Transmembrane helix</keyword>
<dbReference type="Proteomes" id="UP000239532">
    <property type="component" value="Unassembled WGS sequence"/>
</dbReference>
<feature type="transmembrane region" description="Helical" evidence="1">
    <location>
        <begin position="97"/>
        <end position="118"/>
    </location>
</feature>
<protein>
    <submittedName>
        <fullName evidence="2">Uncharacterized protein</fullName>
    </submittedName>
</protein>
<evidence type="ECO:0000313" key="3">
    <source>
        <dbReference type="Proteomes" id="UP000239532"/>
    </source>
</evidence>
<dbReference type="OrthoDB" id="1143873at2"/>
<accession>A0A2S9WW46</accession>
<dbReference type="AlphaFoldDB" id="A0A2S9WW46"/>
<sequence length="121" mass="13886">MKFYLKTFLIVAFLTVAAYFLHSWWIVDPAIPLARTYNFLGTATFVTVSALRFVHFYVPEKLGYAFMAAIFVKCGLAIVCFPELIVKNSGLNLMEVLGFLVPYFIFLFIEVVIVIKWLNDN</sequence>
<evidence type="ECO:0000256" key="1">
    <source>
        <dbReference type="SAM" id="Phobius"/>
    </source>
</evidence>